<proteinExistence type="predicted"/>
<protein>
    <submittedName>
        <fullName evidence="2">Uncharacterized protein</fullName>
    </submittedName>
</protein>
<comment type="caution">
    <text evidence="2">The sequence shown here is derived from an EMBL/GenBank/DDBJ whole genome shotgun (WGS) entry which is preliminary data.</text>
</comment>
<feature type="compositionally biased region" description="Acidic residues" evidence="1">
    <location>
        <begin position="10"/>
        <end position="22"/>
    </location>
</feature>
<sequence>MAARTKIGVEDEDDDDSGEDDEEKRTKRALRKTRTAISMESAARTEINGLC</sequence>
<dbReference type="OrthoDB" id="549353at2759"/>
<evidence type="ECO:0000256" key="1">
    <source>
        <dbReference type="SAM" id="MobiDB-lite"/>
    </source>
</evidence>
<dbReference type="Proteomes" id="UP000636800">
    <property type="component" value="Chromosome 1"/>
</dbReference>
<name>A0A835VG61_VANPL</name>
<reference evidence="2 3" key="1">
    <citation type="journal article" date="2020" name="Nat. Food">
        <title>A phased Vanilla planifolia genome enables genetic improvement of flavour and production.</title>
        <authorList>
            <person name="Hasing T."/>
            <person name="Tang H."/>
            <person name="Brym M."/>
            <person name="Khazi F."/>
            <person name="Huang T."/>
            <person name="Chambers A.H."/>
        </authorList>
    </citation>
    <scope>NUCLEOTIDE SEQUENCE [LARGE SCALE GENOMIC DNA]</scope>
    <source>
        <tissue evidence="2">Leaf</tissue>
    </source>
</reference>
<dbReference type="EMBL" id="JADCNL010000001">
    <property type="protein sequence ID" value="KAG0497617.1"/>
    <property type="molecule type" value="Genomic_DNA"/>
</dbReference>
<gene>
    <name evidence="2" type="ORF">HPP92_002308</name>
</gene>
<organism evidence="2 3">
    <name type="scientific">Vanilla planifolia</name>
    <name type="common">Vanilla</name>
    <dbReference type="NCBI Taxonomy" id="51239"/>
    <lineage>
        <taxon>Eukaryota</taxon>
        <taxon>Viridiplantae</taxon>
        <taxon>Streptophyta</taxon>
        <taxon>Embryophyta</taxon>
        <taxon>Tracheophyta</taxon>
        <taxon>Spermatophyta</taxon>
        <taxon>Magnoliopsida</taxon>
        <taxon>Liliopsida</taxon>
        <taxon>Asparagales</taxon>
        <taxon>Orchidaceae</taxon>
        <taxon>Vanilloideae</taxon>
        <taxon>Vanilleae</taxon>
        <taxon>Vanilla</taxon>
    </lineage>
</organism>
<dbReference type="AlphaFoldDB" id="A0A835VG61"/>
<evidence type="ECO:0000313" key="2">
    <source>
        <dbReference type="EMBL" id="KAG0497617.1"/>
    </source>
</evidence>
<evidence type="ECO:0000313" key="3">
    <source>
        <dbReference type="Proteomes" id="UP000636800"/>
    </source>
</evidence>
<keyword evidence="3" id="KW-1185">Reference proteome</keyword>
<feature type="region of interest" description="Disordered" evidence="1">
    <location>
        <begin position="1"/>
        <end position="32"/>
    </location>
</feature>
<accession>A0A835VG61</accession>